<keyword evidence="1" id="KW-0472">Membrane</keyword>
<feature type="transmembrane region" description="Helical" evidence="1">
    <location>
        <begin position="182"/>
        <end position="203"/>
    </location>
</feature>
<keyword evidence="1" id="KW-0812">Transmembrane</keyword>
<evidence type="ECO:0000313" key="2">
    <source>
        <dbReference type="EMBL" id="MDV3455839.1"/>
    </source>
</evidence>
<feature type="transmembrane region" description="Helical" evidence="1">
    <location>
        <begin position="128"/>
        <end position="148"/>
    </location>
</feature>
<gene>
    <name evidence="2" type="ORF">RZN05_02500</name>
</gene>
<sequence length="360" mass="39090">MRLLSLFHRWVGGISGALLALLGLTGALLVWRDALTFVPHANGPVVPDAAALERVVATLAHSAQPIDRVTFAGDGFGLHQVVYANGSGAYLSQGGEVVTLWTSAWQRPELWLFDLHHRLLLGDVGETVNGIVGLIGLFFVVSGVILWWRMRARFRPRLWPAKMTPGAIVHHHRDLGIVTAPLLLLSLLTGVMMALPAIGQFVLSPLGENPRLRPPKVPVDHALATPALVPGVLRSAQDRFPGAEPRRLQWPKRPGTPITLRLRQSFEWTPNGRTFLYFDPATMTVIGAVDATTAGSHASAREKLYPLHAAKVGGLAWKVAMTLSGLALAMLGSLAVYGFWKTRSNMRASARRKRVAAAKV</sequence>
<comment type="caution">
    <text evidence="2">The sequence shown here is derived from an EMBL/GenBank/DDBJ whole genome shotgun (WGS) entry which is preliminary data.</text>
</comment>
<proteinExistence type="predicted"/>
<feature type="transmembrane region" description="Helical" evidence="1">
    <location>
        <begin position="315"/>
        <end position="340"/>
    </location>
</feature>
<dbReference type="Proteomes" id="UP001273531">
    <property type="component" value="Unassembled WGS sequence"/>
</dbReference>
<dbReference type="RefSeq" id="WP_317225044.1">
    <property type="nucleotide sequence ID" value="NZ_JAWJEJ010000001.1"/>
</dbReference>
<keyword evidence="1" id="KW-1133">Transmembrane helix</keyword>
<dbReference type="PANTHER" id="PTHR34219">
    <property type="entry name" value="IRON-REGULATED INNER MEMBRANE PROTEIN-RELATED"/>
    <property type="match status" value="1"/>
</dbReference>
<protein>
    <submittedName>
        <fullName evidence="2">PepSY-associated TM helix domain-containing protein</fullName>
    </submittedName>
</protein>
<feature type="transmembrane region" description="Helical" evidence="1">
    <location>
        <begin position="12"/>
        <end position="31"/>
    </location>
</feature>
<evidence type="ECO:0000256" key="1">
    <source>
        <dbReference type="SAM" id="Phobius"/>
    </source>
</evidence>
<accession>A0ABU3Y395</accession>
<dbReference type="Pfam" id="PF03929">
    <property type="entry name" value="PepSY_TM"/>
    <property type="match status" value="1"/>
</dbReference>
<evidence type="ECO:0000313" key="3">
    <source>
        <dbReference type="Proteomes" id="UP001273531"/>
    </source>
</evidence>
<dbReference type="EMBL" id="JAWJEJ010000001">
    <property type="protein sequence ID" value="MDV3455839.1"/>
    <property type="molecule type" value="Genomic_DNA"/>
</dbReference>
<dbReference type="InterPro" id="IPR005625">
    <property type="entry name" value="PepSY-ass_TM"/>
</dbReference>
<keyword evidence="3" id="KW-1185">Reference proteome</keyword>
<reference evidence="2 3" key="1">
    <citation type="submission" date="2023-10" db="EMBL/GenBank/DDBJ databases">
        <title>Sphingomonas sp. HF-S4 16S ribosomal RNA gene Genome sequencing and assembly.</title>
        <authorList>
            <person name="Lee H."/>
        </authorList>
    </citation>
    <scope>NUCLEOTIDE SEQUENCE [LARGE SCALE GENOMIC DNA]</scope>
    <source>
        <strain evidence="2 3">HF-S4</strain>
    </source>
</reference>
<organism evidence="2 3">
    <name type="scientific">Sphingomonas agrestis</name>
    <dbReference type="NCBI Taxonomy" id="3080540"/>
    <lineage>
        <taxon>Bacteria</taxon>
        <taxon>Pseudomonadati</taxon>
        <taxon>Pseudomonadota</taxon>
        <taxon>Alphaproteobacteria</taxon>
        <taxon>Sphingomonadales</taxon>
        <taxon>Sphingomonadaceae</taxon>
        <taxon>Sphingomonas</taxon>
    </lineage>
</organism>
<name>A0ABU3Y395_9SPHN</name>